<evidence type="ECO:0000256" key="2">
    <source>
        <dbReference type="SAM" id="Phobius"/>
    </source>
</evidence>
<keyword evidence="2" id="KW-1133">Transmembrane helix</keyword>
<feature type="region of interest" description="Disordered" evidence="1">
    <location>
        <begin position="273"/>
        <end position="302"/>
    </location>
</feature>
<proteinExistence type="predicted"/>
<feature type="transmembrane region" description="Helical" evidence="2">
    <location>
        <begin position="162"/>
        <end position="181"/>
    </location>
</feature>
<organism evidence="3 4">
    <name type="scientific">Boothiomyces macroporosus</name>
    <dbReference type="NCBI Taxonomy" id="261099"/>
    <lineage>
        <taxon>Eukaryota</taxon>
        <taxon>Fungi</taxon>
        <taxon>Fungi incertae sedis</taxon>
        <taxon>Chytridiomycota</taxon>
        <taxon>Chytridiomycota incertae sedis</taxon>
        <taxon>Chytridiomycetes</taxon>
        <taxon>Rhizophydiales</taxon>
        <taxon>Terramycetaceae</taxon>
        <taxon>Boothiomyces</taxon>
    </lineage>
</organism>
<dbReference type="AlphaFoldDB" id="A0AAD5Y5Q4"/>
<accession>A0AAD5Y5Q4</accession>
<gene>
    <name evidence="3" type="ORF">HK103_006899</name>
</gene>
<evidence type="ECO:0000256" key="1">
    <source>
        <dbReference type="SAM" id="MobiDB-lite"/>
    </source>
</evidence>
<evidence type="ECO:0000313" key="3">
    <source>
        <dbReference type="EMBL" id="KAJ3260944.1"/>
    </source>
</evidence>
<evidence type="ECO:0000313" key="4">
    <source>
        <dbReference type="Proteomes" id="UP001210925"/>
    </source>
</evidence>
<comment type="caution">
    <text evidence="3">The sequence shown here is derived from an EMBL/GenBank/DDBJ whole genome shotgun (WGS) entry which is preliminary data.</text>
</comment>
<keyword evidence="2" id="KW-0812">Transmembrane</keyword>
<dbReference type="EMBL" id="JADGKB010000008">
    <property type="protein sequence ID" value="KAJ3260944.1"/>
    <property type="molecule type" value="Genomic_DNA"/>
</dbReference>
<sequence length="302" mass="34514">MSDSTSPPLTIINAVLWSLFGHFSQSFDWLAVYLWMVNDFQLTNPIVRSLVLMPAFRLLGDAAWQGINTYDAIHNTDSPFMKSAFPAPLWYTGELIGDTYLPLKAVVISGNQRTTNTIIWGAYSFLAAGKIGQVIGKNYCWYMSRYSNSQQLLTYISNTLDIYVLFAGILNDVVCSLILYSKAKEISKIKPRQLLKTIQTNSSFRIIGYTLFKIIIGIYWGLNICDTNYDICPFYFLRDIIITLDYQLYYLDYFLIQHYGKDKKKVSEVKVTEKNTSEQANKAPNTKKVPRVTANRTIHSDS</sequence>
<dbReference type="Proteomes" id="UP001210925">
    <property type="component" value="Unassembled WGS sequence"/>
</dbReference>
<keyword evidence="4" id="KW-1185">Reference proteome</keyword>
<name>A0AAD5Y5Q4_9FUNG</name>
<keyword evidence="2" id="KW-0472">Membrane</keyword>
<reference evidence="3" key="1">
    <citation type="submission" date="2020-05" db="EMBL/GenBank/DDBJ databases">
        <title>Phylogenomic resolution of chytrid fungi.</title>
        <authorList>
            <person name="Stajich J.E."/>
            <person name="Amses K."/>
            <person name="Simmons R."/>
            <person name="Seto K."/>
            <person name="Myers J."/>
            <person name="Bonds A."/>
            <person name="Quandt C.A."/>
            <person name="Barry K."/>
            <person name="Liu P."/>
            <person name="Grigoriev I."/>
            <person name="Longcore J.E."/>
            <person name="James T.Y."/>
        </authorList>
    </citation>
    <scope>NUCLEOTIDE SEQUENCE</scope>
    <source>
        <strain evidence="3">PLAUS21</strain>
    </source>
</reference>
<protein>
    <submittedName>
        <fullName evidence="3">Uncharacterized protein</fullName>
    </submittedName>
</protein>
<feature type="transmembrane region" description="Helical" evidence="2">
    <location>
        <begin position="202"/>
        <end position="222"/>
    </location>
</feature>